<dbReference type="EMBL" id="AP006495">
    <property type="protein sequence ID" value="BAM81112.1"/>
    <property type="molecule type" value="Genomic_DNA"/>
</dbReference>
<dbReference type="PROSITE" id="PS51352">
    <property type="entry name" value="THIOREDOXIN_2"/>
    <property type="match status" value="1"/>
</dbReference>
<dbReference type="SUPFAM" id="SSF46934">
    <property type="entry name" value="UBA-like"/>
    <property type="match status" value="1"/>
</dbReference>
<dbReference type="CDD" id="cd01767">
    <property type="entry name" value="UBX"/>
    <property type="match status" value="1"/>
</dbReference>
<feature type="domain" description="Thioredoxin" evidence="7">
    <location>
        <begin position="2"/>
        <end position="107"/>
    </location>
</feature>
<dbReference type="Gene3D" id="3.10.20.90">
    <property type="entry name" value="Phosphatidylinositol 3-kinase Catalytic Subunit, Chain A, domain 1"/>
    <property type="match status" value="1"/>
</dbReference>
<keyword evidence="3" id="KW-0175">Coiled coil</keyword>
<dbReference type="InterPro" id="IPR009060">
    <property type="entry name" value="UBA-like_sf"/>
</dbReference>
<gene>
    <name evidence="8" type="ORF">CYME_CMM285C</name>
</gene>
<proteinExistence type="predicted"/>
<dbReference type="InterPro" id="IPR036249">
    <property type="entry name" value="Thioredoxin-like_sf"/>
</dbReference>
<dbReference type="PROSITE" id="PS50030">
    <property type="entry name" value="UBA"/>
    <property type="match status" value="1"/>
</dbReference>
<protein>
    <recommendedName>
        <fullName evidence="10">Thioredoxin</fullName>
    </recommendedName>
</protein>
<evidence type="ECO:0000256" key="2">
    <source>
        <dbReference type="ARBA" id="ARBA00023157"/>
    </source>
</evidence>
<dbReference type="PROSITE" id="PS00194">
    <property type="entry name" value="THIOREDOXIN_1"/>
    <property type="match status" value="1"/>
</dbReference>
<dbReference type="Pfam" id="PF00085">
    <property type="entry name" value="Thioredoxin"/>
    <property type="match status" value="1"/>
</dbReference>
<dbReference type="HOGENOM" id="CLU_504765_0_0_1"/>
<dbReference type="eggNOG" id="KOG2699">
    <property type="taxonomic scope" value="Eukaryota"/>
</dbReference>
<reference evidence="8 9" key="1">
    <citation type="journal article" date="2004" name="Nature">
        <title>Genome sequence of the ultrasmall unicellular red alga Cyanidioschyzon merolae 10D.</title>
        <authorList>
            <person name="Matsuzaki M."/>
            <person name="Misumi O."/>
            <person name="Shin-i T."/>
            <person name="Maruyama S."/>
            <person name="Takahara M."/>
            <person name="Miyagishima S."/>
            <person name="Mori T."/>
            <person name="Nishida K."/>
            <person name="Yagisawa F."/>
            <person name="Nishida K."/>
            <person name="Yoshida Y."/>
            <person name="Nishimura Y."/>
            <person name="Nakao S."/>
            <person name="Kobayashi T."/>
            <person name="Momoyama Y."/>
            <person name="Higashiyama T."/>
            <person name="Minoda A."/>
            <person name="Sano M."/>
            <person name="Nomoto H."/>
            <person name="Oishi K."/>
            <person name="Hayashi H."/>
            <person name="Ohta F."/>
            <person name="Nishizaka S."/>
            <person name="Haga S."/>
            <person name="Miura S."/>
            <person name="Morishita T."/>
            <person name="Kabeya Y."/>
            <person name="Terasawa K."/>
            <person name="Suzuki Y."/>
            <person name="Ishii Y."/>
            <person name="Asakawa S."/>
            <person name="Takano H."/>
            <person name="Ohta N."/>
            <person name="Kuroiwa H."/>
            <person name="Tanaka K."/>
            <person name="Shimizu N."/>
            <person name="Sugano S."/>
            <person name="Sato N."/>
            <person name="Nozaki H."/>
            <person name="Ogasawara N."/>
            <person name="Kohara Y."/>
            <person name="Kuroiwa T."/>
        </authorList>
    </citation>
    <scope>NUCLEOTIDE SEQUENCE [LARGE SCALE GENOMIC DNA]</scope>
    <source>
        <strain evidence="8 9">10D</strain>
    </source>
</reference>
<dbReference type="GeneID" id="16994937"/>
<dbReference type="KEGG" id="cme:CYME_CMM285C"/>
<dbReference type="PANTHER" id="PTHR46713:SF1">
    <property type="entry name" value="F13M7.16 PROTEIN"/>
    <property type="match status" value="1"/>
</dbReference>
<feature type="domain" description="UBA" evidence="5">
    <location>
        <begin position="184"/>
        <end position="225"/>
    </location>
</feature>
<evidence type="ECO:0000313" key="9">
    <source>
        <dbReference type="Proteomes" id="UP000007014"/>
    </source>
</evidence>
<organism evidence="8 9">
    <name type="scientific">Cyanidioschyzon merolae (strain NIES-3377 / 10D)</name>
    <name type="common">Unicellular red alga</name>
    <dbReference type="NCBI Taxonomy" id="280699"/>
    <lineage>
        <taxon>Eukaryota</taxon>
        <taxon>Rhodophyta</taxon>
        <taxon>Bangiophyceae</taxon>
        <taxon>Cyanidiales</taxon>
        <taxon>Cyanidiaceae</taxon>
        <taxon>Cyanidioschyzon</taxon>
    </lineage>
</organism>
<dbReference type="PROSITE" id="PS50033">
    <property type="entry name" value="UBX"/>
    <property type="match status" value="1"/>
</dbReference>
<sequence>MVLQIYSATEFRRVVIDGSREQLVVVDFYADWCGPCRMVAPFIDSLATKFHQVLFVKVNVDEVQDVAQLCRVHAMPTFQLFLNGNKVDEIVGADVAALERSVAAQAQPVAFAGPGHTLGTRATSEDTKAATTTNSTPSGTPIARPNAVADGLQTTTGSAGSAGARASQGEGQLPVSASETMPTFVSEKILEELQAMGFPRTRALNACIATDNESLEKAMEWIFAHDEDPNIDKLDPALDVRVTGAEDLLSKSKEEKQLMLKRLQEEARKRREAEEKKLAIEQEKNRIRSGKEIAEAKRKAEEERRKRDIRERLREQREQQMERERLRRLLEDDRQRRLELQRGPTPVRLVEQPPDPNTNQPKAVEKSELETRPTRLQLRLPDGTNVEADFTNETRLRDVANYVLNNYPSLGERISLMRTYPRRKFLEHELDQMTLQDAELYPRGALFVLRP</sequence>
<evidence type="ECO:0000256" key="1">
    <source>
        <dbReference type="ARBA" id="ARBA00003318"/>
    </source>
</evidence>
<reference evidence="8 9" key="2">
    <citation type="journal article" date="2007" name="BMC Biol.">
        <title>A 100%-complete sequence reveals unusually simple genomic features in the hot-spring red alga Cyanidioschyzon merolae.</title>
        <authorList>
            <person name="Nozaki H."/>
            <person name="Takano H."/>
            <person name="Misumi O."/>
            <person name="Terasawa K."/>
            <person name="Matsuzaki M."/>
            <person name="Maruyama S."/>
            <person name="Nishida K."/>
            <person name="Yagisawa F."/>
            <person name="Yoshida Y."/>
            <person name="Fujiwara T."/>
            <person name="Takio S."/>
            <person name="Tamura K."/>
            <person name="Chung S.J."/>
            <person name="Nakamura S."/>
            <person name="Kuroiwa H."/>
            <person name="Tanaka K."/>
            <person name="Sato N."/>
            <person name="Kuroiwa T."/>
        </authorList>
    </citation>
    <scope>NUCLEOTIDE SEQUENCE [LARGE SCALE GENOMIC DNA]</scope>
    <source>
        <strain evidence="8 9">10D</strain>
    </source>
</reference>
<dbReference type="SUPFAM" id="SSF54236">
    <property type="entry name" value="Ubiquitin-like"/>
    <property type="match status" value="1"/>
</dbReference>
<dbReference type="InterPro" id="IPR015940">
    <property type="entry name" value="UBA"/>
</dbReference>
<dbReference type="eggNOG" id="KOG0907">
    <property type="taxonomic scope" value="Eukaryota"/>
</dbReference>
<feature type="region of interest" description="Disordered" evidence="4">
    <location>
        <begin position="336"/>
        <end position="371"/>
    </location>
</feature>
<dbReference type="FunFam" id="3.40.30.10:FF:000245">
    <property type="entry name" value="Thioredoxin"/>
    <property type="match status" value="1"/>
</dbReference>
<dbReference type="STRING" id="280699.M1VE03"/>
<dbReference type="Pfam" id="PF00789">
    <property type="entry name" value="UBX"/>
    <property type="match status" value="1"/>
</dbReference>
<dbReference type="CDD" id="cd02947">
    <property type="entry name" value="TRX_family"/>
    <property type="match status" value="1"/>
</dbReference>
<dbReference type="Gramene" id="CMM285CT">
    <property type="protein sequence ID" value="CMM285CT"/>
    <property type="gene ID" value="CMM285C"/>
</dbReference>
<dbReference type="InterPro" id="IPR001012">
    <property type="entry name" value="UBX_dom"/>
</dbReference>
<comment type="function">
    <text evidence="1">Participates in various redox reactions through the reversible oxidation of its active center dithiol to a disulfide and catalyzes dithiol-disulfide exchange reactions.</text>
</comment>
<dbReference type="Gene3D" id="3.40.30.10">
    <property type="entry name" value="Glutaredoxin"/>
    <property type="match status" value="1"/>
</dbReference>
<evidence type="ECO:0000259" key="5">
    <source>
        <dbReference type="PROSITE" id="PS50030"/>
    </source>
</evidence>
<dbReference type="OMA" id="YPRKIYT"/>
<name>M1VE03_CYAM1</name>
<evidence type="ECO:0000259" key="7">
    <source>
        <dbReference type="PROSITE" id="PS51352"/>
    </source>
</evidence>
<accession>M1VE03</accession>
<keyword evidence="9" id="KW-1185">Reference proteome</keyword>
<feature type="region of interest" description="Disordered" evidence="4">
    <location>
        <begin position="114"/>
        <end position="179"/>
    </location>
</feature>
<feature type="compositionally biased region" description="Low complexity" evidence="4">
    <location>
        <begin position="151"/>
        <end position="172"/>
    </location>
</feature>
<dbReference type="SMART" id="SM00166">
    <property type="entry name" value="UBX"/>
    <property type="match status" value="1"/>
</dbReference>
<dbReference type="InterPro" id="IPR029071">
    <property type="entry name" value="Ubiquitin-like_domsf"/>
</dbReference>
<dbReference type="Pfam" id="PF22562">
    <property type="entry name" value="UBA_7"/>
    <property type="match status" value="1"/>
</dbReference>
<feature type="coiled-coil region" evidence="3">
    <location>
        <begin position="246"/>
        <end position="336"/>
    </location>
</feature>
<dbReference type="Proteomes" id="UP000007014">
    <property type="component" value="Chromosome 13"/>
</dbReference>
<dbReference type="AlphaFoldDB" id="M1VE03"/>
<dbReference type="PRINTS" id="PR00421">
    <property type="entry name" value="THIOREDOXIN"/>
</dbReference>
<keyword evidence="2" id="KW-1015">Disulfide bond</keyword>
<evidence type="ECO:0000256" key="4">
    <source>
        <dbReference type="SAM" id="MobiDB-lite"/>
    </source>
</evidence>
<dbReference type="SUPFAM" id="SSF52833">
    <property type="entry name" value="Thioredoxin-like"/>
    <property type="match status" value="1"/>
</dbReference>
<dbReference type="Gene3D" id="1.10.8.10">
    <property type="entry name" value="DNA helicase RuvA subunit, C-terminal domain"/>
    <property type="match status" value="1"/>
</dbReference>
<evidence type="ECO:0000259" key="6">
    <source>
        <dbReference type="PROSITE" id="PS50033"/>
    </source>
</evidence>
<dbReference type="InterPro" id="IPR017937">
    <property type="entry name" value="Thioredoxin_CS"/>
</dbReference>
<dbReference type="PANTHER" id="PTHR46713">
    <property type="entry name" value="F13M7.16 PROTEIN"/>
    <property type="match status" value="1"/>
</dbReference>
<feature type="compositionally biased region" description="Polar residues" evidence="4">
    <location>
        <begin position="129"/>
        <end position="139"/>
    </location>
</feature>
<feature type="domain" description="UBX" evidence="6">
    <location>
        <begin position="369"/>
        <end position="448"/>
    </location>
</feature>
<dbReference type="OrthoDB" id="2121326at2759"/>
<dbReference type="RefSeq" id="XP_005537148.1">
    <property type="nucleotide sequence ID" value="XM_005537091.1"/>
</dbReference>
<evidence type="ECO:0008006" key="10">
    <source>
        <dbReference type="Google" id="ProtNLM"/>
    </source>
</evidence>
<dbReference type="SMART" id="SM00165">
    <property type="entry name" value="UBA"/>
    <property type="match status" value="1"/>
</dbReference>
<evidence type="ECO:0000256" key="3">
    <source>
        <dbReference type="SAM" id="Coils"/>
    </source>
</evidence>
<evidence type="ECO:0000313" key="8">
    <source>
        <dbReference type="EMBL" id="BAM81112.1"/>
    </source>
</evidence>
<dbReference type="InterPro" id="IPR013766">
    <property type="entry name" value="Thioredoxin_domain"/>
</dbReference>